<reference evidence="1" key="1">
    <citation type="submission" date="2021-01" db="EMBL/GenBank/DDBJ databases">
        <title>Whole genome shotgun sequence of Virgisporangium aurantiacum NBRC 16421.</title>
        <authorList>
            <person name="Komaki H."/>
            <person name="Tamura T."/>
        </authorList>
    </citation>
    <scope>NUCLEOTIDE SEQUENCE</scope>
    <source>
        <strain evidence="1">NBRC 16421</strain>
    </source>
</reference>
<evidence type="ECO:0000313" key="2">
    <source>
        <dbReference type="Proteomes" id="UP000612585"/>
    </source>
</evidence>
<gene>
    <name evidence="1" type="ORF">Vau01_084480</name>
</gene>
<proteinExistence type="predicted"/>
<name>A0A8J3ZBS0_9ACTN</name>
<dbReference type="Proteomes" id="UP000612585">
    <property type="component" value="Unassembled WGS sequence"/>
</dbReference>
<evidence type="ECO:0000313" key="1">
    <source>
        <dbReference type="EMBL" id="GIJ60932.1"/>
    </source>
</evidence>
<organism evidence="1 2">
    <name type="scientific">Virgisporangium aurantiacum</name>
    <dbReference type="NCBI Taxonomy" id="175570"/>
    <lineage>
        <taxon>Bacteria</taxon>
        <taxon>Bacillati</taxon>
        <taxon>Actinomycetota</taxon>
        <taxon>Actinomycetes</taxon>
        <taxon>Micromonosporales</taxon>
        <taxon>Micromonosporaceae</taxon>
        <taxon>Virgisporangium</taxon>
    </lineage>
</organism>
<dbReference type="EMBL" id="BOPG01000061">
    <property type="protein sequence ID" value="GIJ60932.1"/>
    <property type="molecule type" value="Genomic_DNA"/>
</dbReference>
<accession>A0A8J3ZBS0</accession>
<dbReference type="AlphaFoldDB" id="A0A8J3ZBS0"/>
<comment type="caution">
    <text evidence="1">The sequence shown here is derived from an EMBL/GenBank/DDBJ whole genome shotgun (WGS) entry which is preliminary data.</text>
</comment>
<sequence length="124" mass="12584">MNSLVLDTSAIIAYATGSVDVGEPISEVNDAGGVVVVPVVCLVEAAREVDDGMLHVLAEHPASDLEPLADDGWPMAAATTRMLGRLDLAVALIAAASGGGFVLTGEPEAYGTLGEDVVIPLTPM</sequence>
<evidence type="ECO:0008006" key="3">
    <source>
        <dbReference type="Google" id="ProtNLM"/>
    </source>
</evidence>
<keyword evidence="2" id="KW-1185">Reference proteome</keyword>
<dbReference type="RefSeq" id="WP_204005589.1">
    <property type="nucleotide sequence ID" value="NZ_BOPG01000061.1"/>
</dbReference>
<protein>
    <recommendedName>
        <fullName evidence="3">PIN domain-containing protein</fullName>
    </recommendedName>
</protein>